<reference evidence="2" key="1">
    <citation type="submission" date="2019-11" db="EMBL/GenBank/DDBJ databases">
        <title>Microbial mats filling the niche in hypersaline microbial mats.</title>
        <authorList>
            <person name="Wong H.L."/>
            <person name="Macleod F.I."/>
            <person name="White R.A. III"/>
            <person name="Burns B.P."/>
        </authorList>
    </citation>
    <scope>NUCLEOTIDE SEQUENCE</scope>
    <source>
        <strain evidence="2">Rbin_158</strain>
    </source>
</reference>
<evidence type="ECO:0000313" key="3">
    <source>
        <dbReference type="Proteomes" id="UP000649604"/>
    </source>
</evidence>
<name>A0A9D5JT79_9BACT</name>
<sequence length="290" mass="33452">MNRMFRSLAVCLILGIGVGLVVSPLTLAQQYCISQDFTRNIQAIASRVQRIDTDDYDLYKERTVEHIIVIPLIKVLGYDDMNPEEVRLQYTISNVDNDDDGNDDKGYPDIVVFKKDDKNKKAKPFMIFECKRLNTGTSTSEFVESREQLSNYLRGTQAPVGVLTNGRIYRFYLYRKEKCTMDTTPFLEIDFEDIGQRGNNIIPMLWPFRKASSFDTDKIQERATKLLEVKAEVKSYLAKQFDSPTKEFLQCIYAQALKEHAKEAGEANAEAMFFLIRQALYEIAKEFHVQ</sequence>
<dbReference type="AlphaFoldDB" id="A0A9D5JT79"/>
<feature type="domain" description="Type I restriction enzyme R protein N-terminal" evidence="1">
    <location>
        <begin position="71"/>
        <end position="179"/>
    </location>
</feature>
<organism evidence="2 3">
    <name type="scientific">candidate division KSB3 bacterium</name>
    <dbReference type="NCBI Taxonomy" id="2044937"/>
    <lineage>
        <taxon>Bacteria</taxon>
        <taxon>candidate division KSB3</taxon>
    </lineage>
</organism>
<evidence type="ECO:0000259" key="1">
    <source>
        <dbReference type="Pfam" id="PF13588"/>
    </source>
</evidence>
<evidence type="ECO:0000313" key="2">
    <source>
        <dbReference type="EMBL" id="MBD3323665.1"/>
    </source>
</evidence>
<dbReference type="EMBL" id="WJJP01000114">
    <property type="protein sequence ID" value="MBD3323665.1"/>
    <property type="molecule type" value="Genomic_DNA"/>
</dbReference>
<proteinExistence type="predicted"/>
<gene>
    <name evidence="2" type="ORF">GF339_03715</name>
</gene>
<dbReference type="Pfam" id="PF13588">
    <property type="entry name" value="HSDR_N_2"/>
    <property type="match status" value="1"/>
</dbReference>
<dbReference type="Proteomes" id="UP000649604">
    <property type="component" value="Unassembled WGS sequence"/>
</dbReference>
<comment type="caution">
    <text evidence="2">The sequence shown here is derived from an EMBL/GenBank/DDBJ whole genome shotgun (WGS) entry which is preliminary data.</text>
</comment>
<dbReference type="InterPro" id="IPR029464">
    <property type="entry name" value="HSDR_N"/>
</dbReference>
<accession>A0A9D5JT79</accession>
<protein>
    <recommendedName>
        <fullName evidence="1">Type I restriction enzyme R protein N-terminal domain-containing protein</fullName>
    </recommendedName>
</protein>